<dbReference type="SUPFAM" id="SSF50249">
    <property type="entry name" value="Nucleic acid-binding proteins"/>
    <property type="match status" value="1"/>
</dbReference>
<dbReference type="PIRSF" id="PIRSF002158">
    <property type="entry name" value="Ribosomal_L2"/>
    <property type="match status" value="1"/>
</dbReference>
<evidence type="ECO:0000256" key="2">
    <source>
        <dbReference type="ARBA" id="ARBA00022730"/>
    </source>
</evidence>
<comment type="subunit">
    <text evidence="7">Part of the 50S ribosomal subunit. Forms a bridge to the 30S subunit in the 70S ribosome.</text>
</comment>
<keyword evidence="2 7" id="KW-0699">rRNA-binding</keyword>
<dbReference type="GO" id="GO:0015934">
    <property type="term" value="C:large ribosomal subunit"/>
    <property type="evidence" value="ECO:0007669"/>
    <property type="project" value="InterPro"/>
</dbReference>
<accession>A0A0H4T8M1</accession>
<dbReference type="FunFam" id="2.40.50.140:FF:000003">
    <property type="entry name" value="50S ribosomal protein L2"/>
    <property type="match status" value="1"/>
</dbReference>
<keyword evidence="3 7" id="KW-0694">RNA-binding</keyword>
<dbReference type="GO" id="GO:0002181">
    <property type="term" value="P:cytoplasmic translation"/>
    <property type="evidence" value="ECO:0007669"/>
    <property type="project" value="TreeGrafter"/>
</dbReference>
<evidence type="ECO:0000256" key="1">
    <source>
        <dbReference type="ARBA" id="ARBA00005636"/>
    </source>
</evidence>
<dbReference type="HAMAP" id="MF_01320_B">
    <property type="entry name" value="Ribosomal_uL2_B"/>
    <property type="match status" value="1"/>
</dbReference>
<feature type="domain" description="Large ribosomal subunit protein uL2 C-terminal" evidence="9">
    <location>
        <begin position="124"/>
        <end position="253"/>
    </location>
</feature>
<sequence length="278" mass="30543">MAVKKYKPTSPGRRGMSGATFEEVTKSTPERSLTVPRKAHGGRNAQGRVTVRHRGGGARRSLRAVDFKRDKRDIPARVAAIEYDPNRSARLALLHYVDGEKRYIVAPLELRVGDTVMAGPHAEIRPGNSIPLANIPLGTQVHNIELKEGRGGQLVRSAGTSAQLLGKEGIYAALRLPSGEVRRVRQTCYATVGEVGNPDHSNIKLGKAGRKRHIGIRPAVRGTAMSPRDHPHGGGEGRQPTGMPGPKSPWGKPTRGYKTRRNKQTEKYVIRHRAKRRR</sequence>
<name>A0A0H4T8M1_9CHLR</name>
<comment type="function">
    <text evidence="7">One of the primary rRNA binding proteins. Required for association of the 30S and 50S subunits to form the 70S ribosome, for tRNA binding and peptide bond formation. It has been suggested to have peptidyltransferase activity; this is somewhat controversial. Makes several contacts with the 16S rRNA in the 70S ribosome.</text>
</comment>
<dbReference type="InterPro" id="IPR005880">
    <property type="entry name" value="Ribosomal_uL2_bac/org-type"/>
</dbReference>
<feature type="domain" description="Large ribosomal subunit protein uL2 RNA-binding" evidence="10">
    <location>
        <begin position="42"/>
        <end position="118"/>
    </location>
</feature>
<organism evidence="11">
    <name type="scientific">uncultured Chloroflexi bacterium Rifle_16ft_4_minimus_450</name>
    <dbReference type="NCBI Taxonomy" id="1665075"/>
    <lineage>
        <taxon>Bacteria</taxon>
        <taxon>Bacillati</taxon>
        <taxon>Chloroflexota</taxon>
        <taxon>environmental samples</taxon>
    </lineage>
</organism>
<feature type="region of interest" description="Disordered" evidence="8">
    <location>
        <begin position="1"/>
        <end position="30"/>
    </location>
</feature>
<evidence type="ECO:0000256" key="3">
    <source>
        <dbReference type="ARBA" id="ARBA00022884"/>
    </source>
</evidence>
<evidence type="ECO:0000313" key="11">
    <source>
        <dbReference type="EMBL" id="AKQ04233.1"/>
    </source>
</evidence>
<dbReference type="InterPro" id="IPR002171">
    <property type="entry name" value="Ribosomal_uL2"/>
</dbReference>
<dbReference type="EMBL" id="KT007032">
    <property type="protein sequence ID" value="AKQ04233.1"/>
    <property type="molecule type" value="Genomic_DNA"/>
</dbReference>
<dbReference type="GO" id="GO:0016740">
    <property type="term" value="F:transferase activity"/>
    <property type="evidence" value="ECO:0007669"/>
    <property type="project" value="InterPro"/>
</dbReference>
<dbReference type="GO" id="GO:0019843">
    <property type="term" value="F:rRNA binding"/>
    <property type="evidence" value="ECO:0007669"/>
    <property type="project" value="UniProtKB-UniRule"/>
</dbReference>
<dbReference type="Pfam" id="PF00181">
    <property type="entry name" value="Ribosomal_L2_N"/>
    <property type="match status" value="1"/>
</dbReference>
<feature type="region of interest" description="Disordered" evidence="8">
    <location>
        <begin position="217"/>
        <end position="278"/>
    </location>
</feature>
<dbReference type="Gene3D" id="4.10.950.10">
    <property type="entry name" value="Ribosomal protein L2, domain 3"/>
    <property type="match status" value="1"/>
</dbReference>
<keyword evidence="4 7" id="KW-0689">Ribosomal protein</keyword>
<evidence type="ECO:0000256" key="7">
    <source>
        <dbReference type="HAMAP-Rule" id="MF_01320"/>
    </source>
</evidence>
<proteinExistence type="inferred from homology"/>
<evidence type="ECO:0000259" key="9">
    <source>
        <dbReference type="SMART" id="SM01382"/>
    </source>
</evidence>
<evidence type="ECO:0000256" key="5">
    <source>
        <dbReference type="ARBA" id="ARBA00023274"/>
    </source>
</evidence>
<evidence type="ECO:0000259" key="10">
    <source>
        <dbReference type="SMART" id="SM01383"/>
    </source>
</evidence>
<dbReference type="PANTHER" id="PTHR13691">
    <property type="entry name" value="RIBOSOMAL PROTEIN L2"/>
    <property type="match status" value="1"/>
</dbReference>
<dbReference type="SUPFAM" id="SSF50104">
    <property type="entry name" value="Translation proteins SH3-like domain"/>
    <property type="match status" value="1"/>
</dbReference>
<dbReference type="InterPro" id="IPR014722">
    <property type="entry name" value="Rib_uL2_dom2"/>
</dbReference>
<dbReference type="Pfam" id="PF03947">
    <property type="entry name" value="Ribosomal_L2_C"/>
    <property type="match status" value="1"/>
</dbReference>
<dbReference type="InterPro" id="IPR012340">
    <property type="entry name" value="NA-bd_OB-fold"/>
</dbReference>
<dbReference type="FunFam" id="4.10.950.10:FF:000001">
    <property type="entry name" value="50S ribosomal protein L2"/>
    <property type="match status" value="1"/>
</dbReference>
<dbReference type="InterPro" id="IPR008991">
    <property type="entry name" value="Translation_prot_SH3-like_sf"/>
</dbReference>
<evidence type="ECO:0000256" key="4">
    <source>
        <dbReference type="ARBA" id="ARBA00022980"/>
    </source>
</evidence>
<dbReference type="AlphaFoldDB" id="A0A0H4T8M1"/>
<evidence type="ECO:0000256" key="8">
    <source>
        <dbReference type="SAM" id="MobiDB-lite"/>
    </source>
</evidence>
<dbReference type="PANTHER" id="PTHR13691:SF5">
    <property type="entry name" value="LARGE RIBOSOMAL SUBUNIT PROTEIN UL2M"/>
    <property type="match status" value="1"/>
</dbReference>
<dbReference type="InterPro" id="IPR022666">
    <property type="entry name" value="Ribosomal_uL2_RNA-bd_dom"/>
</dbReference>
<dbReference type="Gene3D" id="2.40.50.140">
    <property type="entry name" value="Nucleic acid-binding proteins"/>
    <property type="match status" value="1"/>
</dbReference>
<dbReference type="FunFam" id="2.30.30.30:FF:000001">
    <property type="entry name" value="50S ribosomal protein L2"/>
    <property type="match status" value="1"/>
</dbReference>
<dbReference type="InterPro" id="IPR014726">
    <property type="entry name" value="Ribosomal_uL2_dom3"/>
</dbReference>
<evidence type="ECO:0000256" key="6">
    <source>
        <dbReference type="ARBA" id="ARBA00035242"/>
    </source>
</evidence>
<dbReference type="InterPro" id="IPR022669">
    <property type="entry name" value="Ribosomal_uL2_C"/>
</dbReference>
<protein>
    <recommendedName>
        <fullName evidence="6 7">Large ribosomal subunit protein uL2</fullName>
    </recommendedName>
</protein>
<reference evidence="11" key="1">
    <citation type="journal article" date="2015" name="ISME J.">
        <title>Aquifer environment selects for microbial species cohorts in sediment and groundwater.</title>
        <authorList>
            <person name="Hug L.A."/>
            <person name="Thomas B.C."/>
            <person name="Brown C.T."/>
            <person name="Frischkorn K.R."/>
            <person name="Williams K.H."/>
            <person name="Tringe S.G."/>
            <person name="Banfield J.F."/>
        </authorList>
    </citation>
    <scope>NUCLEOTIDE SEQUENCE</scope>
</reference>
<gene>
    <name evidence="7 11" type="primary">rplB</name>
</gene>
<dbReference type="SMART" id="SM01382">
    <property type="entry name" value="Ribosomal_L2_C"/>
    <property type="match status" value="1"/>
</dbReference>
<dbReference type="GO" id="GO:0003735">
    <property type="term" value="F:structural constituent of ribosome"/>
    <property type="evidence" value="ECO:0007669"/>
    <property type="project" value="InterPro"/>
</dbReference>
<dbReference type="Gene3D" id="2.30.30.30">
    <property type="match status" value="1"/>
</dbReference>
<dbReference type="SMART" id="SM01383">
    <property type="entry name" value="Ribosomal_L2"/>
    <property type="match status" value="1"/>
</dbReference>
<comment type="similarity">
    <text evidence="1 7">Belongs to the universal ribosomal protein uL2 family.</text>
</comment>
<dbReference type="NCBIfam" id="TIGR01171">
    <property type="entry name" value="rplB_bact"/>
    <property type="match status" value="1"/>
</dbReference>
<keyword evidence="5 7" id="KW-0687">Ribonucleoprotein</keyword>